<organism evidence="1 2">
    <name type="scientific">Halocaridina rubra</name>
    <name type="common">Hawaiian red shrimp</name>
    <dbReference type="NCBI Taxonomy" id="373956"/>
    <lineage>
        <taxon>Eukaryota</taxon>
        <taxon>Metazoa</taxon>
        <taxon>Ecdysozoa</taxon>
        <taxon>Arthropoda</taxon>
        <taxon>Crustacea</taxon>
        <taxon>Multicrustacea</taxon>
        <taxon>Malacostraca</taxon>
        <taxon>Eumalacostraca</taxon>
        <taxon>Eucarida</taxon>
        <taxon>Decapoda</taxon>
        <taxon>Pleocyemata</taxon>
        <taxon>Caridea</taxon>
        <taxon>Atyoidea</taxon>
        <taxon>Atyidae</taxon>
        <taxon>Halocaridina</taxon>
    </lineage>
</organism>
<reference evidence="1 2" key="1">
    <citation type="submission" date="2023-11" db="EMBL/GenBank/DDBJ databases">
        <title>Halocaridina rubra genome assembly.</title>
        <authorList>
            <person name="Smith C."/>
        </authorList>
    </citation>
    <scope>NUCLEOTIDE SEQUENCE [LARGE SCALE GENOMIC DNA]</scope>
    <source>
        <strain evidence="1">EP-1</strain>
        <tissue evidence="1">Whole</tissue>
    </source>
</reference>
<dbReference type="EMBL" id="JAXCGZ010001156">
    <property type="protein sequence ID" value="KAK7085337.1"/>
    <property type="molecule type" value="Genomic_DNA"/>
</dbReference>
<gene>
    <name evidence="1" type="ORF">SK128_028315</name>
</gene>
<dbReference type="Proteomes" id="UP001381693">
    <property type="component" value="Unassembled WGS sequence"/>
</dbReference>
<protein>
    <submittedName>
        <fullName evidence="1">Uncharacterized protein</fullName>
    </submittedName>
</protein>
<sequence length="110" mass="12510">MILIDLPCCFQARTSLLLSMVNSLLGNLSELEVIFKSLDSNFSCLDIIFLDMFTTYLFKYVLDRHVIILPLSHSSWSTYHHFFFMCSSFTTVAANATTHLGISFVNQVNS</sequence>
<accession>A0AAN8XKS9</accession>
<keyword evidence="2" id="KW-1185">Reference proteome</keyword>
<dbReference type="AlphaFoldDB" id="A0AAN8XKS9"/>
<evidence type="ECO:0000313" key="1">
    <source>
        <dbReference type="EMBL" id="KAK7085337.1"/>
    </source>
</evidence>
<proteinExistence type="predicted"/>
<comment type="caution">
    <text evidence="1">The sequence shown here is derived from an EMBL/GenBank/DDBJ whole genome shotgun (WGS) entry which is preliminary data.</text>
</comment>
<name>A0AAN8XKS9_HALRR</name>
<evidence type="ECO:0000313" key="2">
    <source>
        <dbReference type="Proteomes" id="UP001381693"/>
    </source>
</evidence>